<organism evidence="3 4">
    <name type="scientific">Cavenderia fasciculata</name>
    <name type="common">Slime mold</name>
    <name type="synonym">Dictyostelium fasciculatum</name>
    <dbReference type="NCBI Taxonomy" id="261658"/>
    <lineage>
        <taxon>Eukaryota</taxon>
        <taxon>Amoebozoa</taxon>
        <taxon>Evosea</taxon>
        <taxon>Eumycetozoa</taxon>
        <taxon>Dictyostelia</taxon>
        <taxon>Acytosteliales</taxon>
        <taxon>Cavenderiaceae</taxon>
        <taxon>Cavenderia</taxon>
    </lineage>
</organism>
<protein>
    <recommendedName>
        <fullName evidence="2">SET domain-containing protein</fullName>
    </recommendedName>
</protein>
<dbReference type="PANTHER" id="PTHR47436:SF1">
    <property type="entry name" value="SET DOMAIN-CONTAINING PROTEIN"/>
    <property type="match status" value="1"/>
</dbReference>
<dbReference type="GO" id="GO:0008168">
    <property type="term" value="F:methyltransferase activity"/>
    <property type="evidence" value="ECO:0007669"/>
    <property type="project" value="InterPro"/>
</dbReference>
<dbReference type="InterPro" id="IPR001214">
    <property type="entry name" value="SET_dom"/>
</dbReference>
<dbReference type="SUPFAM" id="SSF82199">
    <property type="entry name" value="SET domain"/>
    <property type="match status" value="1"/>
</dbReference>
<dbReference type="InterPro" id="IPR044237">
    <property type="entry name" value="ATXR2-like"/>
</dbReference>
<dbReference type="PROSITE" id="PS50280">
    <property type="entry name" value="SET"/>
    <property type="match status" value="1"/>
</dbReference>
<evidence type="ECO:0000259" key="2">
    <source>
        <dbReference type="PROSITE" id="PS50280"/>
    </source>
</evidence>
<dbReference type="InterPro" id="IPR046341">
    <property type="entry name" value="SET_dom_sf"/>
</dbReference>
<feature type="domain" description="SET" evidence="2">
    <location>
        <begin position="11"/>
        <end position="433"/>
    </location>
</feature>
<proteinExistence type="predicted"/>
<dbReference type="SMART" id="SM00317">
    <property type="entry name" value="SET"/>
    <property type="match status" value="1"/>
</dbReference>
<feature type="compositionally biased region" description="Basic residues" evidence="1">
    <location>
        <begin position="335"/>
        <end position="345"/>
    </location>
</feature>
<feature type="compositionally biased region" description="Basic and acidic residues" evidence="1">
    <location>
        <begin position="359"/>
        <end position="368"/>
    </location>
</feature>
<dbReference type="GeneID" id="14875645"/>
<dbReference type="STRING" id="1054147.F4PNW8"/>
<dbReference type="CDD" id="cd20071">
    <property type="entry name" value="SET_SMYD"/>
    <property type="match status" value="1"/>
</dbReference>
<evidence type="ECO:0000313" key="3">
    <source>
        <dbReference type="EMBL" id="EGG23171.1"/>
    </source>
</evidence>
<dbReference type="Pfam" id="PF00856">
    <property type="entry name" value="SET"/>
    <property type="match status" value="1"/>
</dbReference>
<evidence type="ECO:0000313" key="4">
    <source>
        <dbReference type="Proteomes" id="UP000007797"/>
    </source>
</evidence>
<evidence type="ECO:0000256" key="1">
    <source>
        <dbReference type="SAM" id="MobiDB-lite"/>
    </source>
</evidence>
<keyword evidence="4" id="KW-1185">Reference proteome</keyword>
<dbReference type="EMBL" id="GL883008">
    <property type="protein sequence ID" value="EGG23171.1"/>
    <property type="molecule type" value="Genomic_DNA"/>
</dbReference>
<dbReference type="RefSeq" id="XP_004361022.1">
    <property type="nucleotide sequence ID" value="XM_004360965.1"/>
</dbReference>
<dbReference type="OrthoDB" id="5945798at2759"/>
<reference evidence="4" key="1">
    <citation type="journal article" date="2011" name="Genome Res.">
        <title>Phylogeny-wide analysis of social amoeba genomes highlights ancient origins for complex intercellular communication.</title>
        <authorList>
            <person name="Heidel A.J."/>
            <person name="Lawal H.M."/>
            <person name="Felder M."/>
            <person name="Schilde C."/>
            <person name="Helps N.R."/>
            <person name="Tunggal B."/>
            <person name="Rivero F."/>
            <person name="John U."/>
            <person name="Schleicher M."/>
            <person name="Eichinger L."/>
            <person name="Platzer M."/>
            <person name="Noegel A.A."/>
            <person name="Schaap P."/>
            <person name="Gloeckner G."/>
        </authorList>
    </citation>
    <scope>NUCLEOTIDE SEQUENCE [LARGE SCALE GENOMIC DNA]</scope>
    <source>
        <strain evidence="4">SH3</strain>
    </source>
</reference>
<name>F4PNW8_CACFS</name>
<dbReference type="AlphaFoldDB" id="F4PNW8"/>
<feature type="region of interest" description="Disordered" evidence="1">
    <location>
        <begin position="315"/>
        <end position="376"/>
    </location>
</feature>
<gene>
    <name evidence="3" type="ORF">DFA_05303</name>
</gene>
<dbReference type="KEGG" id="dfa:DFA_05303"/>
<dbReference type="OMA" id="TYHSLLC"/>
<dbReference type="PANTHER" id="PTHR47436">
    <property type="entry name" value="HISTONE-LYSINE N-METHYLTRANSFERASE ATXR2"/>
    <property type="match status" value="1"/>
</dbReference>
<sequence>RVKMELHHSIPGVVTKRYISETKGRGVFTEKSFSSGEVIFSEAPLFSVQHVYNRTTAWTCAHCFRFLGSLNKQLNHYRRVFKLVGDKAGDFIETDQNPYDYSTGVVSCFAKCGEKYCSEQCRETAFNRHHQLLCVGGDSDESSPLYKFKLHAIDSNELFFLGGQIIASLVSRVMTANDPNLASVICQEFLKQYCHRAWWEVRIDDNFTEQEARTWSAESLDLLRKYLYPILTSHPLTNNQTFIETLLSMEFYSHILGMLEMNDNSIGFSHPLEKFRRHIDDTNKPVPEQFRAHSQNAMKKVVEALRQYHAENEDDCDDEECNHQDHDMADGNGHAHGHAHGHGHGHSGMDTEEEEEMREMESEQKMNDMEDDDDEDYDVFPSFDGFGMFGLQAMINHSCEPNCLVVFDNGSNFAHIKALRDIQAGEELYHSYIDENTPFEEREQELITYGFKCICRKCVSERPITNNNNTTQQ</sequence>
<dbReference type="Proteomes" id="UP000007797">
    <property type="component" value="Unassembled WGS sequence"/>
</dbReference>
<accession>F4PNW8</accession>
<dbReference type="Gene3D" id="2.170.270.10">
    <property type="entry name" value="SET domain"/>
    <property type="match status" value="1"/>
</dbReference>
<feature type="non-terminal residue" evidence="3">
    <location>
        <position position="1"/>
    </location>
</feature>